<dbReference type="GO" id="GO:0032259">
    <property type="term" value="P:methylation"/>
    <property type="evidence" value="ECO:0007669"/>
    <property type="project" value="UniProtKB-KW"/>
</dbReference>
<organism evidence="3 4">
    <name type="scientific">Saccharopolyspora flava</name>
    <dbReference type="NCBI Taxonomy" id="95161"/>
    <lineage>
        <taxon>Bacteria</taxon>
        <taxon>Bacillati</taxon>
        <taxon>Actinomycetota</taxon>
        <taxon>Actinomycetes</taxon>
        <taxon>Pseudonocardiales</taxon>
        <taxon>Pseudonocardiaceae</taxon>
        <taxon>Saccharopolyspora</taxon>
    </lineage>
</organism>
<dbReference type="PANTHER" id="PTHR43861:SF3">
    <property type="entry name" value="PUTATIVE (AFU_ORTHOLOGUE AFUA_2G14390)-RELATED"/>
    <property type="match status" value="1"/>
</dbReference>
<keyword evidence="1 3" id="KW-0808">Transferase</keyword>
<protein>
    <submittedName>
        <fullName evidence="3">Methyltransferase domain-containing protein</fullName>
    </submittedName>
</protein>
<evidence type="ECO:0000313" key="4">
    <source>
        <dbReference type="Proteomes" id="UP000198852"/>
    </source>
</evidence>
<dbReference type="SUPFAM" id="SSF53335">
    <property type="entry name" value="S-adenosyl-L-methionine-dependent methyltransferases"/>
    <property type="match status" value="1"/>
</dbReference>
<dbReference type="EMBL" id="FOZX01000002">
    <property type="protein sequence ID" value="SFS52803.1"/>
    <property type="molecule type" value="Genomic_DNA"/>
</dbReference>
<dbReference type="OrthoDB" id="9810247at2"/>
<evidence type="ECO:0000313" key="3">
    <source>
        <dbReference type="EMBL" id="SFS52803.1"/>
    </source>
</evidence>
<dbReference type="Gene3D" id="3.40.50.150">
    <property type="entry name" value="Vaccinia Virus protein VP39"/>
    <property type="match status" value="1"/>
</dbReference>
<dbReference type="AlphaFoldDB" id="A0A1I6QJZ2"/>
<dbReference type="InterPro" id="IPR029063">
    <property type="entry name" value="SAM-dependent_MTases_sf"/>
</dbReference>
<dbReference type="STRING" id="95161.SAMN05660874_01535"/>
<accession>A0A1I6QJZ2</accession>
<dbReference type="Pfam" id="PF08242">
    <property type="entry name" value="Methyltransf_12"/>
    <property type="match status" value="1"/>
</dbReference>
<keyword evidence="3" id="KW-0489">Methyltransferase</keyword>
<dbReference type="Proteomes" id="UP000198852">
    <property type="component" value="Unassembled WGS sequence"/>
</dbReference>
<reference evidence="4" key="1">
    <citation type="submission" date="2016-10" db="EMBL/GenBank/DDBJ databases">
        <authorList>
            <person name="Varghese N."/>
            <person name="Submissions S."/>
        </authorList>
    </citation>
    <scope>NUCLEOTIDE SEQUENCE [LARGE SCALE GENOMIC DNA]</scope>
    <source>
        <strain evidence="4">DSM 44771</strain>
    </source>
</reference>
<name>A0A1I6QJZ2_9PSEU</name>
<evidence type="ECO:0000256" key="1">
    <source>
        <dbReference type="ARBA" id="ARBA00022679"/>
    </source>
</evidence>
<dbReference type="RefSeq" id="WP_093414937.1">
    <property type="nucleotide sequence ID" value="NZ_FOZX01000002.1"/>
</dbReference>
<proteinExistence type="predicted"/>
<feature type="domain" description="Methyltransferase type 12" evidence="2">
    <location>
        <begin position="41"/>
        <end position="130"/>
    </location>
</feature>
<dbReference type="InterPro" id="IPR013217">
    <property type="entry name" value="Methyltransf_12"/>
</dbReference>
<dbReference type="GO" id="GO:0008168">
    <property type="term" value="F:methyltransferase activity"/>
    <property type="evidence" value="ECO:0007669"/>
    <property type="project" value="UniProtKB-KW"/>
</dbReference>
<evidence type="ECO:0000259" key="2">
    <source>
        <dbReference type="Pfam" id="PF08242"/>
    </source>
</evidence>
<dbReference type="CDD" id="cd02440">
    <property type="entry name" value="AdoMet_MTases"/>
    <property type="match status" value="1"/>
</dbReference>
<gene>
    <name evidence="3" type="ORF">SAMN05660874_01535</name>
</gene>
<keyword evidence="4" id="KW-1185">Reference proteome</keyword>
<dbReference type="PANTHER" id="PTHR43861">
    <property type="entry name" value="TRANS-ACONITATE 2-METHYLTRANSFERASE-RELATED"/>
    <property type="match status" value="1"/>
</dbReference>
<sequence>MTQISGDTHLQSDALEDLTSAVNYRKWLCSLGFPHFGDDVLEIGSGLGHYASEWADMGARITASEADESRLSTLRERFAHDARVTVRELTVPISETADYSTVVAYNVLEHIEDHVGALRSFSGLLRHGGAIVLVVPAFEFAMSRFDRAIGHHRRYRTAGLSRALTEAGLIVEHCHYINGPGLLAWYVTCRLLGGRPKEGPMLTAYDKLYVPVERRIESRLRMPFGQSVFAVARRP</sequence>